<dbReference type="InterPro" id="IPR016024">
    <property type="entry name" value="ARM-type_fold"/>
</dbReference>
<dbReference type="Gene3D" id="1.25.40.10">
    <property type="entry name" value="Tetratricopeptide repeat domain"/>
    <property type="match status" value="1"/>
</dbReference>
<feature type="transmembrane region" description="Helical" evidence="1">
    <location>
        <begin position="447"/>
        <end position="469"/>
    </location>
</feature>
<dbReference type="SUPFAM" id="SSF48371">
    <property type="entry name" value="ARM repeat"/>
    <property type="match status" value="1"/>
</dbReference>
<dbReference type="InterPro" id="IPR011989">
    <property type="entry name" value="ARM-like"/>
</dbReference>
<dbReference type="SUPFAM" id="SSF48452">
    <property type="entry name" value="TPR-like"/>
    <property type="match status" value="1"/>
</dbReference>
<evidence type="ECO:0000313" key="3">
    <source>
        <dbReference type="EMBL" id="APS00407.1"/>
    </source>
</evidence>
<dbReference type="EMBL" id="CP016908">
    <property type="protein sequence ID" value="APS00407.1"/>
    <property type="molecule type" value="Genomic_DNA"/>
</dbReference>
<evidence type="ECO:0008006" key="5">
    <source>
        <dbReference type="Google" id="ProtNLM"/>
    </source>
</evidence>
<dbReference type="Proteomes" id="UP000185544">
    <property type="component" value="Chromosome"/>
</dbReference>
<protein>
    <recommendedName>
        <fullName evidence="5">Tetratricopeptide repeat protein</fullName>
    </recommendedName>
</protein>
<gene>
    <name evidence="3" type="ORF">BCY86_06730</name>
</gene>
<evidence type="ECO:0000256" key="1">
    <source>
        <dbReference type="SAM" id="Phobius"/>
    </source>
</evidence>
<name>A0A1L6MY76_9BACT</name>
<feature type="chain" id="PRO_5012363225" description="Tetratricopeptide repeat protein" evidence="2">
    <location>
        <begin position="38"/>
        <end position="482"/>
    </location>
</feature>
<proteinExistence type="predicted"/>
<keyword evidence="4" id="KW-1185">Reference proteome</keyword>
<dbReference type="InterPro" id="IPR011990">
    <property type="entry name" value="TPR-like_helical_dom_sf"/>
</dbReference>
<sequence>MNSSQRTITRLLAGSRLKVFLSLMGLAILLHPQSAQTAPNDSSLSRFDPSELFTSLFESLTHHNQPQAHSAAKFASELPEYTLRAIQSKLEQLRATPQPATIDLVRTIYKEQSEQPSFDLVEALLSIDPSRTSGQRDALTIACLLRSLAHIGTTPSIRLIFPFIYAYQRVFRPEAIRLIKQLGEEAVPALIEATRSPIKYWATLQLDALGKLVPTQAIQMKYMTTQADVLRAYGRIHDMDALGVVVSFIDSDHPQVRQAAREATLKYGADAIWKLREAYTNLIGKSPPDYWSVETLARELFTTCDQFRTREIYPILEEGLAHAKKGDFKKAVARFDLILSKYPLLDRRREMIGTYLRYAQSLQHSDPATAAVYYRRAANLDPSTPEAKQAQSTLVYLEGIALWKKGTIDMSLFEQALELNPAYQGAKKAVSELRSPPPSQHGYIRQLALAGSLFLVALALIISLGGPAFTSHSLPSRPYNSK</sequence>
<reference evidence="3 4" key="1">
    <citation type="submission" date="2016-08" db="EMBL/GenBank/DDBJ databases">
        <title>Identification and validation of antigenic proteins from Pajaroellobacter abortibovis using de-novo genome sequence assembly and reverse vaccinology.</title>
        <authorList>
            <person name="Welly B.T."/>
            <person name="Miller M.R."/>
            <person name="Stott J.L."/>
            <person name="Blanchard M.T."/>
            <person name="Islas-Trejo A.D."/>
            <person name="O'Rourke S.M."/>
            <person name="Young A.E."/>
            <person name="Medrano J.F."/>
            <person name="Van Eenennaam A.L."/>
        </authorList>
    </citation>
    <scope>NUCLEOTIDE SEQUENCE [LARGE SCALE GENOMIC DNA]</scope>
    <source>
        <strain evidence="3 4">BTF92-0548A/99-0131</strain>
    </source>
</reference>
<keyword evidence="1" id="KW-0812">Transmembrane</keyword>
<evidence type="ECO:0000256" key="2">
    <source>
        <dbReference type="SAM" id="SignalP"/>
    </source>
</evidence>
<feature type="signal peptide" evidence="2">
    <location>
        <begin position="1"/>
        <end position="37"/>
    </location>
</feature>
<keyword evidence="1" id="KW-0472">Membrane</keyword>
<dbReference type="AlphaFoldDB" id="A0A1L6MY76"/>
<evidence type="ECO:0000313" key="4">
    <source>
        <dbReference type="Proteomes" id="UP000185544"/>
    </source>
</evidence>
<keyword evidence="2" id="KW-0732">Signal</keyword>
<organism evidence="3 4">
    <name type="scientific">Pajaroellobacter abortibovis</name>
    <dbReference type="NCBI Taxonomy" id="1882918"/>
    <lineage>
        <taxon>Bacteria</taxon>
        <taxon>Pseudomonadati</taxon>
        <taxon>Myxococcota</taxon>
        <taxon>Polyangia</taxon>
        <taxon>Polyangiales</taxon>
        <taxon>Polyangiaceae</taxon>
    </lineage>
</organism>
<keyword evidence="1" id="KW-1133">Transmembrane helix</keyword>
<accession>A0A1L6MY76</accession>
<dbReference type="Gene3D" id="1.25.10.10">
    <property type="entry name" value="Leucine-rich Repeat Variant"/>
    <property type="match status" value="1"/>
</dbReference>
<dbReference type="KEGG" id="pabo:BCY86_06730"/>